<dbReference type="AlphaFoldDB" id="A0A7C5U3R0"/>
<feature type="compositionally biased region" description="Basic residues" evidence="1">
    <location>
        <begin position="40"/>
        <end position="73"/>
    </location>
</feature>
<dbReference type="EMBL" id="DRXS01000032">
    <property type="protein sequence ID" value="HHR40308.1"/>
    <property type="molecule type" value="Genomic_DNA"/>
</dbReference>
<gene>
    <name evidence="2" type="ORF">ENM42_00595</name>
</gene>
<sequence length="82" mass="9406">MARKSLSVKISEALELSERLNKLLNTLSPDIRQIILKHMQRRSMRGSRKARTIFRRGRPKRAGRRSVRKKVGRKVTGPAAEA</sequence>
<organism evidence="2">
    <name type="scientific">Caldiarchaeum subterraneum</name>
    <dbReference type="NCBI Taxonomy" id="311458"/>
    <lineage>
        <taxon>Archaea</taxon>
        <taxon>Nitrososphaerota</taxon>
        <taxon>Candidatus Caldarchaeales</taxon>
        <taxon>Candidatus Caldarchaeaceae</taxon>
        <taxon>Candidatus Caldarchaeum</taxon>
    </lineage>
</organism>
<evidence type="ECO:0000313" key="2">
    <source>
        <dbReference type="EMBL" id="HHR40308.1"/>
    </source>
</evidence>
<evidence type="ECO:0000256" key="1">
    <source>
        <dbReference type="SAM" id="MobiDB-lite"/>
    </source>
</evidence>
<feature type="region of interest" description="Disordered" evidence="1">
    <location>
        <begin position="40"/>
        <end position="82"/>
    </location>
</feature>
<comment type="caution">
    <text evidence="2">The sequence shown here is derived from an EMBL/GenBank/DDBJ whole genome shotgun (WGS) entry which is preliminary data.</text>
</comment>
<name>A0A7C5U3R0_CALS0</name>
<reference evidence="2" key="1">
    <citation type="journal article" date="2020" name="mSystems">
        <title>Genome- and Community-Level Interaction Insights into Carbon Utilization and Element Cycling Functions of Hydrothermarchaeota in Hydrothermal Sediment.</title>
        <authorList>
            <person name="Zhou Z."/>
            <person name="Liu Y."/>
            <person name="Xu W."/>
            <person name="Pan J."/>
            <person name="Luo Z.H."/>
            <person name="Li M."/>
        </authorList>
    </citation>
    <scope>NUCLEOTIDE SEQUENCE [LARGE SCALE GENOMIC DNA]</scope>
    <source>
        <strain evidence="2">SpSt-1084</strain>
    </source>
</reference>
<proteinExistence type="predicted"/>
<protein>
    <submittedName>
        <fullName evidence="2">Uncharacterized protein</fullName>
    </submittedName>
</protein>
<accession>A0A7C5U3R0</accession>